<protein>
    <submittedName>
        <fullName evidence="1">Uncharacterized protein</fullName>
    </submittedName>
</protein>
<dbReference type="EMBL" id="CM055741">
    <property type="protein sequence ID" value="KAJ8001609.1"/>
    <property type="molecule type" value="Genomic_DNA"/>
</dbReference>
<name>A0ACC2GD44_DALPE</name>
<gene>
    <name evidence="1" type="ORF">DPEC_G00171260</name>
</gene>
<evidence type="ECO:0000313" key="1">
    <source>
        <dbReference type="EMBL" id="KAJ8001609.1"/>
    </source>
</evidence>
<reference evidence="1" key="1">
    <citation type="submission" date="2021-05" db="EMBL/GenBank/DDBJ databases">
        <authorList>
            <person name="Pan Q."/>
            <person name="Jouanno E."/>
            <person name="Zahm M."/>
            <person name="Klopp C."/>
            <person name="Cabau C."/>
            <person name="Louis A."/>
            <person name="Berthelot C."/>
            <person name="Parey E."/>
            <person name="Roest Crollius H."/>
            <person name="Montfort J."/>
            <person name="Robinson-Rechavi M."/>
            <person name="Bouchez O."/>
            <person name="Lampietro C."/>
            <person name="Lopez Roques C."/>
            <person name="Donnadieu C."/>
            <person name="Postlethwait J."/>
            <person name="Bobe J."/>
            <person name="Dillon D."/>
            <person name="Chandos A."/>
            <person name="von Hippel F."/>
            <person name="Guiguen Y."/>
        </authorList>
    </citation>
    <scope>NUCLEOTIDE SEQUENCE</scope>
    <source>
        <strain evidence="1">YG-Jan2019</strain>
    </source>
</reference>
<proteinExistence type="predicted"/>
<dbReference type="Proteomes" id="UP001157502">
    <property type="component" value="Chromosome 14"/>
</dbReference>
<comment type="caution">
    <text evidence="1">The sequence shown here is derived from an EMBL/GenBank/DDBJ whole genome shotgun (WGS) entry which is preliminary data.</text>
</comment>
<keyword evidence="2" id="KW-1185">Reference proteome</keyword>
<sequence>MTTLYLNLLCLERLSCPWPAALARHVTTSWIGRPDNHNMGDTVPRTTDSMWLPAAGGAGAATGRDRAHTGTQACTCQPTHTGMRRLLSRGSCRQVSCLHTLPLQ</sequence>
<accession>A0ACC2GD44</accession>
<evidence type="ECO:0000313" key="2">
    <source>
        <dbReference type="Proteomes" id="UP001157502"/>
    </source>
</evidence>
<organism evidence="1 2">
    <name type="scientific">Dallia pectoralis</name>
    <name type="common">Alaska blackfish</name>
    <dbReference type="NCBI Taxonomy" id="75939"/>
    <lineage>
        <taxon>Eukaryota</taxon>
        <taxon>Metazoa</taxon>
        <taxon>Chordata</taxon>
        <taxon>Craniata</taxon>
        <taxon>Vertebrata</taxon>
        <taxon>Euteleostomi</taxon>
        <taxon>Actinopterygii</taxon>
        <taxon>Neopterygii</taxon>
        <taxon>Teleostei</taxon>
        <taxon>Protacanthopterygii</taxon>
        <taxon>Esociformes</taxon>
        <taxon>Umbridae</taxon>
        <taxon>Dallia</taxon>
    </lineage>
</organism>